<dbReference type="Proteomes" id="UP000036681">
    <property type="component" value="Unplaced"/>
</dbReference>
<evidence type="ECO:0000256" key="2">
    <source>
        <dbReference type="SAM" id="Phobius"/>
    </source>
</evidence>
<dbReference type="InterPro" id="IPR045071">
    <property type="entry name" value="BBP-like"/>
</dbReference>
<feature type="transmembrane region" description="Helical" evidence="2">
    <location>
        <begin position="136"/>
        <end position="158"/>
    </location>
</feature>
<dbReference type="InterPro" id="IPR004087">
    <property type="entry name" value="KH_dom"/>
</dbReference>
<keyword evidence="2" id="KW-0812">Transmembrane</keyword>
<protein>
    <submittedName>
        <fullName evidence="5">KH domain-containing protein</fullName>
    </submittedName>
</protein>
<keyword evidence="1" id="KW-0694">RNA-binding</keyword>
<dbReference type="InterPro" id="IPR055256">
    <property type="entry name" value="KH_1_KHDC4/BBP-like"/>
</dbReference>
<keyword evidence="2" id="KW-1133">Transmembrane helix</keyword>
<keyword evidence="4" id="KW-1185">Reference proteome</keyword>
<dbReference type="GO" id="GO:0048024">
    <property type="term" value="P:regulation of mRNA splicing, via spliceosome"/>
    <property type="evidence" value="ECO:0007669"/>
    <property type="project" value="TreeGrafter"/>
</dbReference>
<dbReference type="SUPFAM" id="SSF54791">
    <property type="entry name" value="Eukaryotic type KH-domain (KH-domain type I)"/>
    <property type="match status" value="1"/>
</dbReference>
<sequence>MGVLGLCFAEINRVQLELFQFSFSVEKPNLPAPKGQPIVVQEKVYIPTKEHPDYNFVGRILGPRGMTAKQLEVETGCRIMVRGRGSMRDTGREEKNRGKPNWEHLNDELHVLIQCEDTPNRAHLKLKGAVSEIKKLLIPAVHFLLLFALISMLSQQLFSGLKTSYSLMARKHERSTLRWIALLDCGYPVKNFR</sequence>
<reference evidence="5" key="1">
    <citation type="submission" date="2017-02" db="UniProtKB">
        <authorList>
            <consortium name="WormBaseParasite"/>
        </authorList>
    </citation>
    <scope>IDENTIFICATION</scope>
</reference>
<feature type="domain" description="K Homology" evidence="3">
    <location>
        <begin position="38"/>
        <end position="138"/>
    </location>
</feature>
<evidence type="ECO:0000256" key="1">
    <source>
        <dbReference type="ARBA" id="ARBA00022884"/>
    </source>
</evidence>
<accession>A0A0M3HFZ2</accession>
<dbReference type="InterPro" id="IPR036612">
    <property type="entry name" value="KH_dom_type_1_sf"/>
</dbReference>
<keyword evidence="2" id="KW-0472">Membrane</keyword>
<dbReference type="PANTHER" id="PTHR11208">
    <property type="entry name" value="RNA-BINDING PROTEIN RELATED"/>
    <property type="match status" value="1"/>
</dbReference>
<name>A0A0M3HFZ2_ASCLU</name>
<organism evidence="4 5">
    <name type="scientific">Ascaris lumbricoides</name>
    <name type="common">Giant roundworm</name>
    <dbReference type="NCBI Taxonomy" id="6252"/>
    <lineage>
        <taxon>Eukaryota</taxon>
        <taxon>Metazoa</taxon>
        <taxon>Ecdysozoa</taxon>
        <taxon>Nematoda</taxon>
        <taxon>Chromadorea</taxon>
        <taxon>Rhabditida</taxon>
        <taxon>Spirurina</taxon>
        <taxon>Ascaridomorpha</taxon>
        <taxon>Ascaridoidea</taxon>
        <taxon>Ascarididae</taxon>
        <taxon>Ascaris</taxon>
    </lineage>
</organism>
<proteinExistence type="predicted"/>
<dbReference type="GO" id="GO:0005634">
    <property type="term" value="C:nucleus"/>
    <property type="evidence" value="ECO:0007669"/>
    <property type="project" value="TreeGrafter"/>
</dbReference>
<dbReference type="WBParaSite" id="ALUE_0000043701-mRNA-1">
    <property type="protein sequence ID" value="ALUE_0000043701-mRNA-1"/>
    <property type="gene ID" value="ALUE_0000043701"/>
</dbReference>
<dbReference type="Gene3D" id="3.30.1370.10">
    <property type="entry name" value="K Homology domain, type 1"/>
    <property type="match status" value="1"/>
</dbReference>
<evidence type="ECO:0000313" key="5">
    <source>
        <dbReference type="WBParaSite" id="ALUE_0000043701-mRNA-1"/>
    </source>
</evidence>
<dbReference type="AlphaFoldDB" id="A0A0M3HFZ2"/>
<evidence type="ECO:0000259" key="3">
    <source>
        <dbReference type="SMART" id="SM00322"/>
    </source>
</evidence>
<dbReference type="PANTHER" id="PTHR11208:SF147">
    <property type="entry name" value="RNA-BINDING PROTEIN ASD-2"/>
    <property type="match status" value="1"/>
</dbReference>
<dbReference type="GO" id="GO:0003729">
    <property type="term" value="F:mRNA binding"/>
    <property type="evidence" value="ECO:0007669"/>
    <property type="project" value="TreeGrafter"/>
</dbReference>
<evidence type="ECO:0000313" key="4">
    <source>
        <dbReference type="Proteomes" id="UP000036681"/>
    </source>
</evidence>
<dbReference type="SMART" id="SM00322">
    <property type="entry name" value="KH"/>
    <property type="match status" value="1"/>
</dbReference>
<dbReference type="Pfam" id="PF22675">
    <property type="entry name" value="KH-I_KHDC4-BBP"/>
    <property type="match status" value="1"/>
</dbReference>